<evidence type="ECO:0000313" key="11">
    <source>
        <dbReference type="Proteomes" id="UP000799772"/>
    </source>
</evidence>
<comment type="pathway">
    <text evidence="2">Protein modification; protein glycosylation.</text>
</comment>
<accession>A0A9P4IRV7</accession>
<dbReference type="EMBL" id="ML978121">
    <property type="protein sequence ID" value="KAF2104992.1"/>
    <property type="molecule type" value="Genomic_DNA"/>
</dbReference>
<keyword evidence="7" id="KW-0479">Metal-binding</keyword>
<dbReference type="EC" id="3.2.1.-" evidence="9"/>
<keyword evidence="4 9" id="KW-0378">Hydrolase</keyword>
<evidence type="ECO:0000256" key="3">
    <source>
        <dbReference type="ARBA" id="ARBA00007658"/>
    </source>
</evidence>
<comment type="caution">
    <text evidence="10">The sequence shown here is derived from an EMBL/GenBank/DDBJ whole genome shotgun (WGS) entry which is preliminary data.</text>
</comment>
<evidence type="ECO:0000256" key="7">
    <source>
        <dbReference type="PIRSR" id="PIRSR601382-2"/>
    </source>
</evidence>
<dbReference type="InterPro" id="IPR036026">
    <property type="entry name" value="Seven-hairpin_glycosidases"/>
</dbReference>
<dbReference type="PANTHER" id="PTHR11742">
    <property type="entry name" value="MANNOSYL-OLIGOSACCHARIDE ALPHA-1,2-MANNOSIDASE-RELATED"/>
    <property type="match status" value="1"/>
</dbReference>
<comment type="similarity">
    <text evidence="3 9">Belongs to the glycosyl hydrolase 47 family.</text>
</comment>
<sequence>MFIYIKRSYTTLLSRWKSRPIQFPVDSYRTLPTGAPKQLPKVQHEFKAESPDEKAAREKKQLAVKQVFQKCWASYKEKAWMQDELEPISGGAKNTFGGWAATLVDSLDTLWIMDLKTEFDEAVSAAINIDFDAPPGEINVFETTIRYLGGFMSAYDLSSDVRLLRKAIEVGEMLYAAFDTPNRMPLTRWDAQQALTGTRQEAHENTLVAEIGSLVMEFTRLSQLTKDMKWFDAVQRITEIFAAQQMETLLPGMWPIVVNAKEANFSTNGPFTLSAMADSVYEYLPKTFALLGGLDQTYHAMYKQSMHAAKQHILFRPMLPDNADILISGNAVASPTSINLDPEGQHLGCFVGGMFALGGRLFDIPAHVEIGKKATDGCIWAYNNSPLGIMPEKFTMTPCHSTTDCKWDEAHYMREVAQRNLNHKGEQQSATNVIQKEKLPLGFTSAKDKRYILRPEAIESVFILYRITGEKHFRETAWKMFTAIQKNTETELANAALSDVLVKENPHKVGSMESFWLAETLKYFYLIFSEPDLISLDEYVFNTEAHPFKRPS</sequence>
<dbReference type="Pfam" id="PF01532">
    <property type="entry name" value="Glyco_hydro_47"/>
    <property type="match status" value="1"/>
</dbReference>
<evidence type="ECO:0000313" key="10">
    <source>
        <dbReference type="EMBL" id="KAF2104992.1"/>
    </source>
</evidence>
<dbReference type="AlphaFoldDB" id="A0A9P4IRV7"/>
<name>A0A9P4IRV7_9PEZI</name>
<dbReference type="FunFam" id="1.50.10.10:FF:000037">
    <property type="entry name" value="alpha-1,2-Mannosidase"/>
    <property type="match status" value="1"/>
</dbReference>
<dbReference type="SUPFAM" id="SSF48225">
    <property type="entry name" value="Seven-hairpin glycosidases"/>
    <property type="match status" value="1"/>
</dbReference>
<feature type="active site" description="Proton donor" evidence="6">
    <location>
        <position position="142"/>
    </location>
</feature>
<dbReference type="InterPro" id="IPR012341">
    <property type="entry name" value="6hp_glycosidase-like_sf"/>
</dbReference>
<gene>
    <name evidence="10" type="ORF">NA57DRAFT_63225</name>
</gene>
<evidence type="ECO:0000256" key="5">
    <source>
        <dbReference type="ARBA" id="ARBA00023157"/>
    </source>
</evidence>
<dbReference type="InterPro" id="IPR001382">
    <property type="entry name" value="Glyco_hydro_47"/>
</dbReference>
<dbReference type="GO" id="GO:0005975">
    <property type="term" value="P:carbohydrate metabolic process"/>
    <property type="evidence" value="ECO:0007669"/>
    <property type="project" value="InterPro"/>
</dbReference>
<dbReference type="GO" id="GO:0005783">
    <property type="term" value="C:endoplasmic reticulum"/>
    <property type="evidence" value="ECO:0007669"/>
    <property type="project" value="TreeGrafter"/>
</dbReference>
<dbReference type="PRINTS" id="PR00747">
    <property type="entry name" value="GLYHDRLASE47"/>
</dbReference>
<organism evidence="10 11">
    <name type="scientific">Rhizodiscina lignyota</name>
    <dbReference type="NCBI Taxonomy" id="1504668"/>
    <lineage>
        <taxon>Eukaryota</taxon>
        <taxon>Fungi</taxon>
        <taxon>Dikarya</taxon>
        <taxon>Ascomycota</taxon>
        <taxon>Pezizomycotina</taxon>
        <taxon>Dothideomycetes</taxon>
        <taxon>Pleosporomycetidae</taxon>
        <taxon>Aulographales</taxon>
        <taxon>Rhizodiscinaceae</taxon>
        <taxon>Rhizodiscina</taxon>
    </lineage>
</organism>
<evidence type="ECO:0000256" key="6">
    <source>
        <dbReference type="PIRSR" id="PIRSR601382-1"/>
    </source>
</evidence>
<keyword evidence="9" id="KW-0326">Glycosidase</keyword>
<dbReference type="GO" id="GO:0016020">
    <property type="term" value="C:membrane"/>
    <property type="evidence" value="ECO:0007669"/>
    <property type="project" value="InterPro"/>
</dbReference>
<dbReference type="GO" id="GO:0004571">
    <property type="term" value="F:mannosyl-oligosaccharide 1,2-alpha-mannosidase activity"/>
    <property type="evidence" value="ECO:0007669"/>
    <property type="project" value="InterPro"/>
</dbReference>
<keyword evidence="5 8" id="KW-1015">Disulfide bond</keyword>
<proteinExistence type="inferred from homology"/>
<evidence type="ECO:0000256" key="1">
    <source>
        <dbReference type="ARBA" id="ARBA00001913"/>
    </source>
</evidence>
<feature type="active site" description="Proton donor" evidence="6">
    <location>
        <position position="392"/>
    </location>
</feature>
<evidence type="ECO:0000256" key="4">
    <source>
        <dbReference type="ARBA" id="ARBA00022801"/>
    </source>
</evidence>
<dbReference type="Proteomes" id="UP000799772">
    <property type="component" value="Unassembled WGS sequence"/>
</dbReference>
<reference evidence="10" key="1">
    <citation type="journal article" date="2020" name="Stud. Mycol.">
        <title>101 Dothideomycetes genomes: a test case for predicting lifestyles and emergence of pathogens.</title>
        <authorList>
            <person name="Haridas S."/>
            <person name="Albert R."/>
            <person name="Binder M."/>
            <person name="Bloem J."/>
            <person name="Labutti K."/>
            <person name="Salamov A."/>
            <person name="Andreopoulos B."/>
            <person name="Baker S."/>
            <person name="Barry K."/>
            <person name="Bills G."/>
            <person name="Bluhm B."/>
            <person name="Cannon C."/>
            <person name="Castanera R."/>
            <person name="Culley D."/>
            <person name="Daum C."/>
            <person name="Ezra D."/>
            <person name="Gonzalez J."/>
            <person name="Henrissat B."/>
            <person name="Kuo A."/>
            <person name="Liang C."/>
            <person name="Lipzen A."/>
            <person name="Lutzoni F."/>
            <person name="Magnuson J."/>
            <person name="Mondo S."/>
            <person name="Nolan M."/>
            <person name="Ohm R."/>
            <person name="Pangilinan J."/>
            <person name="Park H.-J."/>
            <person name="Ramirez L."/>
            <person name="Alfaro M."/>
            <person name="Sun H."/>
            <person name="Tritt A."/>
            <person name="Yoshinaga Y."/>
            <person name="Zwiers L.-H."/>
            <person name="Turgeon B."/>
            <person name="Goodwin S."/>
            <person name="Spatafora J."/>
            <person name="Crous P."/>
            <person name="Grigoriev I."/>
        </authorList>
    </citation>
    <scope>NUCLEOTIDE SEQUENCE</scope>
    <source>
        <strain evidence="10">CBS 133067</strain>
    </source>
</reference>
<feature type="active site" evidence="6">
    <location>
        <position position="278"/>
    </location>
</feature>
<dbReference type="Gene3D" id="1.50.10.10">
    <property type="match status" value="1"/>
</dbReference>
<feature type="disulfide bond" evidence="8">
    <location>
        <begin position="349"/>
        <end position="378"/>
    </location>
</feature>
<keyword evidence="7" id="KW-0106">Calcium</keyword>
<comment type="cofactor">
    <cofactor evidence="1 7">
        <name>Ca(2+)</name>
        <dbReference type="ChEBI" id="CHEBI:29108"/>
    </cofactor>
</comment>
<dbReference type="InterPro" id="IPR050749">
    <property type="entry name" value="Glycosyl_Hydrolase_47"/>
</dbReference>
<keyword evidence="11" id="KW-1185">Reference proteome</keyword>
<evidence type="ECO:0000256" key="2">
    <source>
        <dbReference type="ARBA" id="ARBA00004922"/>
    </source>
</evidence>
<dbReference type="GO" id="GO:0036503">
    <property type="term" value="P:ERAD pathway"/>
    <property type="evidence" value="ECO:0007669"/>
    <property type="project" value="UniProtKB-ARBA"/>
</dbReference>
<feature type="binding site" evidence="7">
    <location>
        <position position="543"/>
    </location>
    <ligand>
        <name>Ca(2+)</name>
        <dbReference type="ChEBI" id="CHEBI:29108"/>
    </ligand>
</feature>
<dbReference type="OrthoDB" id="8118055at2759"/>
<feature type="active site" evidence="6">
    <location>
        <position position="456"/>
    </location>
</feature>
<dbReference type="PANTHER" id="PTHR11742:SF89">
    <property type="entry name" value="ALPHA-1,2-MANNOSIDASE"/>
    <property type="match status" value="1"/>
</dbReference>
<evidence type="ECO:0000256" key="9">
    <source>
        <dbReference type="RuleBase" id="RU361193"/>
    </source>
</evidence>
<evidence type="ECO:0000256" key="8">
    <source>
        <dbReference type="PIRSR" id="PIRSR601382-3"/>
    </source>
</evidence>
<dbReference type="GO" id="GO:0005509">
    <property type="term" value="F:calcium ion binding"/>
    <property type="evidence" value="ECO:0007669"/>
    <property type="project" value="InterPro"/>
</dbReference>
<protein>
    <recommendedName>
        <fullName evidence="9">alpha-1,2-Mannosidase</fullName>
        <ecNumber evidence="9">3.2.1.-</ecNumber>
    </recommendedName>
</protein>